<protein>
    <submittedName>
        <fullName evidence="1">Uncharacterized protein</fullName>
    </submittedName>
</protein>
<dbReference type="Proteomes" id="UP000321039">
    <property type="component" value="Unassembled WGS sequence"/>
</dbReference>
<keyword evidence="2" id="KW-1185">Reference proteome</keyword>
<proteinExistence type="predicted"/>
<evidence type="ECO:0000313" key="2">
    <source>
        <dbReference type="Proteomes" id="UP000321039"/>
    </source>
</evidence>
<dbReference type="EMBL" id="VRZA01000002">
    <property type="protein sequence ID" value="TXS95822.1"/>
    <property type="molecule type" value="Genomic_DNA"/>
</dbReference>
<sequence>MIKPLLLSAVAFVAVLVIVAALTVLTGEEETACSSTERDVGAAVLADDTGDQDALVNRAIIVRGKCEQDEKN</sequence>
<name>A0A5C9A742_9GAMM</name>
<comment type="caution">
    <text evidence="1">The sequence shown here is derived from an EMBL/GenBank/DDBJ whole genome shotgun (WGS) entry which is preliminary data.</text>
</comment>
<dbReference type="AlphaFoldDB" id="A0A5C9A742"/>
<accession>A0A5C9A742</accession>
<dbReference type="RefSeq" id="WP_148067877.1">
    <property type="nucleotide sequence ID" value="NZ_VRZA01000002.1"/>
</dbReference>
<evidence type="ECO:0000313" key="1">
    <source>
        <dbReference type="EMBL" id="TXS95822.1"/>
    </source>
</evidence>
<gene>
    <name evidence="1" type="ORF">FV139_08130</name>
</gene>
<organism evidence="1 2">
    <name type="scientific">Parahaliea maris</name>
    <dbReference type="NCBI Taxonomy" id="2716870"/>
    <lineage>
        <taxon>Bacteria</taxon>
        <taxon>Pseudomonadati</taxon>
        <taxon>Pseudomonadota</taxon>
        <taxon>Gammaproteobacteria</taxon>
        <taxon>Cellvibrionales</taxon>
        <taxon>Halieaceae</taxon>
        <taxon>Parahaliea</taxon>
    </lineage>
</organism>
<reference evidence="1 2" key="1">
    <citation type="submission" date="2019-08" db="EMBL/GenBank/DDBJ databases">
        <title>Parahaliea maris sp. nov., isolated from the surface seawater.</title>
        <authorList>
            <person name="Liu Y."/>
        </authorList>
    </citation>
    <scope>NUCLEOTIDE SEQUENCE [LARGE SCALE GENOMIC DNA]</scope>
    <source>
        <strain evidence="1 2">HSLHS9</strain>
    </source>
</reference>